<evidence type="ECO:0000313" key="8">
    <source>
        <dbReference type="Proteomes" id="UP000190037"/>
    </source>
</evidence>
<feature type="domain" description="Carbohydrate kinase PfkB" evidence="6">
    <location>
        <begin position="2"/>
        <end position="294"/>
    </location>
</feature>
<keyword evidence="2" id="KW-0808">Transferase</keyword>
<dbReference type="InterPro" id="IPR050306">
    <property type="entry name" value="PfkB_Carbo_kinase"/>
</dbReference>
<proteinExistence type="inferred from homology"/>
<dbReference type="AlphaFoldDB" id="A0A1T3NRU2"/>
<dbReference type="InterPro" id="IPR002173">
    <property type="entry name" value="Carboh/pur_kinase_PfkB_CS"/>
</dbReference>
<protein>
    <submittedName>
        <fullName evidence="7">Carbohydrate kinase</fullName>
    </submittedName>
</protein>
<dbReference type="InterPro" id="IPR011611">
    <property type="entry name" value="PfkB_dom"/>
</dbReference>
<dbReference type="PROSITE" id="PS00584">
    <property type="entry name" value="PFKB_KINASES_2"/>
    <property type="match status" value="1"/>
</dbReference>
<dbReference type="GO" id="GO:0016301">
    <property type="term" value="F:kinase activity"/>
    <property type="evidence" value="ECO:0007669"/>
    <property type="project" value="UniProtKB-KW"/>
</dbReference>
<keyword evidence="3" id="KW-0547">Nucleotide-binding</keyword>
<dbReference type="InterPro" id="IPR029056">
    <property type="entry name" value="Ribokinase-like"/>
</dbReference>
<dbReference type="CDD" id="cd01167">
    <property type="entry name" value="bac_FRK"/>
    <property type="match status" value="1"/>
</dbReference>
<evidence type="ECO:0000256" key="5">
    <source>
        <dbReference type="ARBA" id="ARBA00022840"/>
    </source>
</evidence>
<dbReference type="OrthoDB" id="9795789at2"/>
<sequence>MITVIGEALIDLVRTEGGAPVAHPGGSPANVAVGLGRLGVPVRLITRYGKDEFGELLAAHLAASGVVPAPEGVHSGSTSVAHARVDAAGVADYSFDIVWDLPPGVRVPAESRCVHTGSIAATLAPGAETVRELLAAAHAGRRALVSYDPNCRPSLMGEPSAARARIEALVDLCDLVKVSDQDLEWLYPARSFLDVADEWLVRGPGLVVVTRGAEGAYGVCRAGRATTPAVPVRVVDTVGAGDAYTAGLLDALRRRDLLSPNGVRDLDPTSLAELIVDASSVAALTCSRPGADPPTAAEVEAYRRDARLGLDDDRV</sequence>
<reference evidence="7 8" key="1">
    <citation type="submission" date="2017-03" db="EMBL/GenBank/DDBJ databases">
        <title>Draft genome sequence of Streptomyces scabrisporus NF3, endophyte isolated from Amphipterygium adstringens.</title>
        <authorList>
            <person name="Vazquez M."/>
            <person name="Ceapa C.D."/>
            <person name="Rodriguez Luna D."/>
            <person name="Sanchez Esquivel S."/>
        </authorList>
    </citation>
    <scope>NUCLEOTIDE SEQUENCE [LARGE SCALE GENOMIC DNA]</scope>
    <source>
        <strain evidence="7 8">NF3</strain>
    </source>
</reference>
<comment type="caution">
    <text evidence="7">The sequence shown here is derived from an EMBL/GenBank/DDBJ whole genome shotgun (WGS) entry which is preliminary data.</text>
</comment>
<dbReference type="PANTHER" id="PTHR43085">
    <property type="entry name" value="HEXOKINASE FAMILY MEMBER"/>
    <property type="match status" value="1"/>
</dbReference>
<gene>
    <name evidence="7" type="ORF">B4N89_33160</name>
</gene>
<dbReference type="Proteomes" id="UP000190037">
    <property type="component" value="Unassembled WGS sequence"/>
</dbReference>
<evidence type="ECO:0000313" key="7">
    <source>
        <dbReference type="EMBL" id="OPC79465.1"/>
    </source>
</evidence>
<dbReference type="SUPFAM" id="SSF53613">
    <property type="entry name" value="Ribokinase-like"/>
    <property type="match status" value="1"/>
</dbReference>
<dbReference type="Pfam" id="PF00294">
    <property type="entry name" value="PfkB"/>
    <property type="match status" value="1"/>
</dbReference>
<evidence type="ECO:0000256" key="1">
    <source>
        <dbReference type="ARBA" id="ARBA00010688"/>
    </source>
</evidence>
<dbReference type="STRING" id="159449.B4N89_33160"/>
<evidence type="ECO:0000259" key="6">
    <source>
        <dbReference type="Pfam" id="PF00294"/>
    </source>
</evidence>
<evidence type="ECO:0000256" key="4">
    <source>
        <dbReference type="ARBA" id="ARBA00022777"/>
    </source>
</evidence>
<evidence type="ECO:0000256" key="2">
    <source>
        <dbReference type="ARBA" id="ARBA00022679"/>
    </source>
</evidence>
<dbReference type="EMBL" id="MWQN01000002">
    <property type="protein sequence ID" value="OPC79465.1"/>
    <property type="molecule type" value="Genomic_DNA"/>
</dbReference>
<comment type="similarity">
    <text evidence="1">Belongs to the carbohydrate kinase PfkB family.</text>
</comment>
<keyword evidence="4 7" id="KW-0418">Kinase</keyword>
<name>A0A1T3NRU2_9ACTN</name>
<dbReference type="PROSITE" id="PS00583">
    <property type="entry name" value="PFKB_KINASES_1"/>
    <property type="match status" value="1"/>
</dbReference>
<dbReference type="Gene3D" id="3.40.1190.20">
    <property type="match status" value="1"/>
</dbReference>
<keyword evidence="8" id="KW-1185">Reference proteome</keyword>
<dbReference type="PANTHER" id="PTHR43085:SF1">
    <property type="entry name" value="PSEUDOURIDINE KINASE-RELATED"/>
    <property type="match status" value="1"/>
</dbReference>
<keyword evidence="5" id="KW-0067">ATP-binding</keyword>
<dbReference type="GO" id="GO:0005524">
    <property type="term" value="F:ATP binding"/>
    <property type="evidence" value="ECO:0007669"/>
    <property type="project" value="UniProtKB-KW"/>
</dbReference>
<organism evidence="7 8">
    <name type="scientific">Embleya scabrispora</name>
    <dbReference type="NCBI Taxonomy" id="159449"/>
    <lineage>
        <taxon>Bacteria</taxon>
        <taxon>Bacillati</taxon>
        <taxon>Actinomycetota</taxon>
        <taxon>Actinomycetes</taxon>
        <taxon>Kitasatosporales</taxon>
        <taxon>Streptomycetaceae</taxon>
        <taxon>Embleya</taxon>
    </lineage>
</organism>
<evidence type="ECO:0000256" key="3">
    <source>
        <dbReference type="ARBA" id="ARBA00022741"/>
    </source>
</evidence>
<accession>A0A1T3NRU2</accession>